<dbReference type="Proteomes" id="UP000604046">
    <property type="component" value="Unassembled WGS sequence"/>
</dbReference>
<dbReference type="PROSITE" id="PS50222">
    <property type="entry name" value="EF_HAND_2"/>
    <property type="match status" value="1"/>
</dbReference>
<keyword evidence="3" id="KW-0472">Membrane</keyword>
<evidence type="ECO:0000256" key="2">
    <source>
        <dbReference type="SAM" id="MobiDB-lite"/>
    </source>
</evidence>
<reference evidence="5" key="1">
    <citation type="submission" date="2021-02" db="EMBL/GenBank/DDBJ databases">
        <authorList>
            <person name="Dougan E. K."/>
            <person name="Rhodes N."/>
            <person name="Thang M."/>
            <person name="Chan C."/>
        </authorList>
    </citation>
    <scope>NUCLEOTIDE SEQUENCE</scope>
</reference>
<dbReference type="EMBL" id="CAJNDS010000564">
    <property type="protein sequence ID" value="CAE7218682.1"/>
    <property type="molecule type" value="Genomic_DNA"/>
</dbReference>
<dbReference type="InterPro" id="IPR002048">
    <property type="entry name" value="EF_hand_dom"/>
</dbReference>
<evidence type="ECO:0000256" key="1">
    <source>
        <dbReference type="ARBA" id="ARBA00022837"/>
    </source>
</evidence>
<feature type="region of interest" description="Disordered" evidence="2">
    <location>
        <begin position="527"/>
        <end position="553"/>
    </location>
</feature>
<dbReference type="InterPro" id="IPR018247">
    <property type="entry name" value="EF_Hand_1_Ca_BS"/>
</dbReference>
<comment type="caution">
    <text evidence="5">The sequence shown here is derived from an EMBL/GenBank/DDBJ whole genome shotgun (WGS) entry which is preliminary data.</text>
</comment>
<dbReference type="OrthoDB" id="422852at2759"/>
<keyword evidence="3" id="KW-1133">Transmembrane helix</keyword>
<accession>A0A812JYU6</accession>
<evidence type="ECO:0000259" key="4">
    <source>
        <dbReference type="PROSITE" id="PS50222"/>
    </source>
</evidence>
<feature type="transmembrane region" description="Helical" evidence="3">
    <location>
        <begin position="29"/>
        <end position="48"/>
    </location>
</feature>
<organism evidence="5 6">
    <name type="scientific">Symbiodinium natans</name>
    <dbReference type="NCBI Taxonomy" id="878477"/>
    <lineage>
        <taxon>Eukaryota</taxon>
        <taxon>Sar</taxon>
        <taxon>Alveolata</taxon>
        <taxon>Dinophyceae</taxon>
        <taxon>Suessiales</taxon>
        <taxon>Symbiodiniaceae</taxon>
        <taxon>Symbiodinium</taxon>
    </lineage>
</organism>
<evidence type="ECO:0000313" key="5">
    <source>
        <dbReference type="EMBL" id="CAE7218682.1"/>
    </source>
</evidence>
<evidence type="ECO:0000313" key="6">
    <source>
        <dbReference type="Proteomes" id="UP000604046"/>
    </source>
</evidence>
<keyword evidence="1" id="KW-0106">Calcium</keyword>
<feature type="domain" description="EF-hand" evidence="4">
    <location>
        <begin position="458"/>
        <end position="493"/>
    </location>
</feature>
<dbReference type="InterPro" id="IPR011992">
    <property type="entry name" value="EF-hand-dom_pair"/>
</dbReference>
<dbReference type="GO" id="GO:0005509">
    <property type="term" value="F:calcium ion binding"/>
    <property type="evidence" value="ECO:0007669"/>
    <property type="project" value="InterPro"/>
</dbReference>
<evidence type="ECO:0000256" key="3">
    <source>
        <dbReference type="SAM" id="Phobius"/>
    </source>
</evidence>
<protein>
    <submittedName>
        <fullName evidence="5">HERC1 protein</fullName>
    </submittedName>
</protein>
<dbReference type="SUPFAM" id="SSF47473">
    <property type="entry name" value="EF-hand"/>
    <property type="match status" value="1"/>
</dbReference>
<dbReference type="PROSITE" id="PS00018">
    <property type="entry name" value="EF_HAND_1"/>
    <property type="match status" value="1"/>
</dbReference>
<keyword evidence="3" id="KW-0812">Transmembrane</keyword>
<name>A0A812JYU6_9DINO</name>
<dbReference type="Gene3D" id="1.10.238.10">
    <property type="entry name" value="EF-hand"/>
    <property type="match status" value="1"/>
</dbReference>
<proteinExistence type="predicted"/>
<dbReference type="AlphaFoldDB" id="A0A812JYU6"/>
<keyword evidence="6" id="KW-1185">Reference proteome</keyword>
<sequence length="553" mass="62587">MSISDWLDPWPWLWVEIPRRVSIQSKRVAVLYLLLVLATLAYVIFDFISTEAWHGKLRISSGSLTTWRDAPKVSDATIPNHCLNPQQYDTIFDESWHYKPRSCRQLVGSAAFRKQGAWLHIPSYLEETYMWSHSNCTEQERLACLDMPRPPDVSADVVISWEEVQDNTCTCKMKDSYFARHPEDEVLVFTHSYFVPTLDGSSTLPLFGLPDWGTVQTILLAVDGSRCEVGGQSSWSEEQAAIGIGAPLRDWMRCAGVDLDTNPLELTSQNGSPNLAGHLRTMGFILDFRLNYLSRGAHSEVHQGVVCYVSVKAHAAWNSNVEVQKVMLPASSITAEHQVYMYGVTPRFTIEGDFRFFSHTPVMTWVISATVLFGLPALLLRYLVEFLLGVPSQIYRRETCRPFDIYDHLRKTQARMLSSHAAYSVLSSNGSLDKDSLDGYLKVLYDAQIRDGTLQPKEMERLWRATIAGFDIDKSDKISLAEFVAAAAMIDDLHLDDIVHFLDSDRKVPCLERLLDSTRHQLRVKNQQVLPGSDEEQAEACQRSTSDKPRSIS</sequence>
<feature type="transmembrane region" description="Helical" evidence="3">
    <location>
        <begin position="362"/>
        <end position="384"/>
    </location>
</feature>
<gene>
    <name evidence="5" type="primary">HERC1</name>
    <name evidence="5" type="ORF">SNAT2548_LOCUS7874</name>
</gene>